<dbReference type="Pfam" id="PF12704">
    <property type="entry name" value="MacB_PCD"/>
    <property type="match status" value="2"/>
</dbReference>
<feature type="transmembrane region" description="Helical" evidence="6">
    <location>
        <begin position="667"/>
        <end position="687"/>
    </location>
</feature>
<accession>A0A7K0KBG3</accession>
<evidence type="ECO:0000256" key="6">
    <source>
        <dbReference type="SAM" id="Phobius"/>
    </source>
</evidence>
<feature type="transmembrane region" description="Helical" evidence="6">
    <location>
        <begin position="280"/>
        <end position="303"/>
    </location>
</feature>
<dbReference type="PANTHER" id="PTHR30572:SF18">
    <property type="entry name" value="ABC-TYPE MACROLIDE FAMILY EXPORT SYSTEM PERMEASE COMPONENT 2"/>
    <property type="match status" value="1"/>
</dbReference>
<evidence type="ECO:0000313" key="9">
    <source>
        <dbReference type="EMBL" id="MST83199.1"/>
    </source>
</evidence>
<feature type="domain" description="MacB-like periplasmic core" evidence="8">
    <location>
        <begin position="424"/>
        <end position="638"/>
    </location>
</feature>
<evidence type="ECO:0000313" key="10">
    <source>
        <dbReference type="Proteomes" id="UP000438914"/>
    </source>
</evidence>
<feature type="transmembrane region" description="Helical" evidence="6">
    <location>
        <begin position="20"/>
        <end position="41"/>
    </location>
</feature>
<evidence type="ECO:0000256" key="5">
    <source>
        <dbReference type="ARBA" id="ARBA00023136"/>
    </source>
</evidence>
<dbReference type="AlphaFoldDB" id="A0A7K0KBG3"/>
<dbReference type="Proteomes" id="UP000438914">
    <property type="component" value="Unassembled WGS sequence"/>
</dbReference>
<organism evidence="9 10">
    <name type="scientific">Hallella mizrahii</name>
    <dbReference type="NCBI Taxonomy" id="2606637"/>
    <lineage>
        <taxon>Bacteria</taxon>
        <taxon>Pseudomonadati</taxon>
        <taxon>Bacteroidota</taxon>
        <taxon>Bacteroidia</taxon>
        <taxon>Bacteroidales</taxon>
        <taxon>Prevotellaceae</taxon>
        <taxon>Hallella</taxon>
    </lineage>
</organism>
<evidence type="ECO:0000259" key="7">
    <source>
        <dbReference type="Pfam" id="PF02687"/>
    </source>
</evidence>
<proteinExistence type="predicted"/>
<feature type="transmembrane region" description="Helical" evidence="6">
    <location>
        <begin position="324"/>
        <end position="350"/>
    </location>
</feature>
<evidence type="ECO:0000259" key="8">
    <source>
        <dbReference type="Pfam" id="PF12704"/>
    </source>
</evidence>
<dbReference type="InterPro" id="IPR050250">
    <property type="entry name" value="Macrolide_Exporter_MacB"/>
</dbReference>
<dbReference type="RefSeq" id="WP_154532553.1">
    <property type="nucleotide sequence ID" value="NZ_VUNG01000001.1"/>
</dbReference>
<dbReference type="InterPro" id="IPR025857">
    <property type="entry name" value="MacB_PCD"/>
</dbReference>
<name>A0A7K0KBG3_9BACT</name>
<evidence type="ECO:0000256" key="1">
    <source>
        <dbReference type="ARBA" id="ARBA00004651"/>
    </source>
</evidence>
<evidence type="ECO:0000256" key="2">
    <source>
        <dbReference type="ARBA" id="ARBA00022475"/>
    </source>
</evidence>
<dbReference type="GO" id="GO:0022857">
    <property type="term" value="F:transmembrane transporter activity"/>
    <property type="evidence" value="ECO:0007669"/>
    <property type="project" value="TreeGrafter"/>
</dbReference>
<feature type="domain" description="ABC3 transporter permease C-terminal" evidence="7">
    <location>
        <begin position="284"/>
        <end position="395"/>
    </location>
</feature>
<evidence type="ECO:0000256" key="3">
    <source>
        <dbReference type="ARBA" id="ARBA00022692"/>
    </source>
</evidence>
<evidence type="ECO:0000256" key="4">
    <source>
        <dbReference type="ARBA" id="ARBA00022989"/>
    </source>
</evidence>
<dbReference type="EMBL" id="VUNG01000001">
    <property type="protein sequence ID" value="MST83199.1"/>
    <property type="molecule type" value="Genomic_DNA"/>
</dbReference>
<feature type="domain" description="ABC3 transporter permease C-terminal" evidence="7">
    <location>
        <begin position="673"/>
        <end position="784"/>
    </location>
</feature>
<keyword evidence="10" id="KW-1185">Reference proteome</keyword>
<protein>
    <submittedName>
        <fullName evidence="9">FtsX-like permease family protein</fullName>
    </submittedName>
</protein>
<dbReference type="Pfam" id="PF02687">
    <property type="entry name" value="FtsX"/>
    <property type="match status" value="2"/>
</dbReference>
<dbReference type="PANTHER" id="PTHR30572">
    <property type="entry name" value="MEMBRANE COMPONENT OF TRANSPORTER-RELATED"/>
    <property type="match status" value="1"/>
</dbReference>
<dbReference type="GO" id="GO:0005886">
    <property type="term" value="C:plasma membrane"/>
    <property type="evidence" value="ECO:0007669"/>
    <property type="project" value="UniProtKB-SubCell"/>
</dbReference>
<comment type="subcellular location">
    <subcellularLocation>
        <location evidence="1">Cell membrane</location>
        <topology evidence="1">Multi-pass membrane protein</topology>
    </subcellularLocation>
</comment>
<feature type="transmembrane region" description="Helical" evidence="6">
    <location>
        <begin position="720"/>
        <end position="738"/>
    </location>
</feature>
<dbReference type="InterPro" id="IPR003838">
    <property type="entry name" value="ABC3_permease_C"/>
</dbReference>
<keyword evidence="3 6" id="KW-0812">Transmembrane</keyword>
<feature type="transmembrane region" description="Helical" evidence="6">
    <location>
        <begin position="415"/>
        <end position="435"/>
    </location>
</feature>
<keyword evidence="2" id="KW-1003">Cell membrane</keyword>
<keyword evidence="5 6" id="KW-0472">Membrane</keyword>
<comment type="caution">
    <text evidence="9">The sequence shown here is derived from an EMBL/GenBank/DDBJ whole genome shotgun (WGS) entry which is preliminary data.</text>
</comment>
<feature type="transmembrane region" description="Helical" evidence="6">
    <location>
        <begin position="750"/>
        <end position="774"/>
    </location>
</feature>
<gene>
    <name evidence="9" type="ORF">FYJ73_00595</name>
</gene>
<feature type="domain" description="MacB-like periplasmic core" evidence="8">
    <location>
        <begin position="24"/>
        <end position="234"/>
    </location>
</feature>
<keyword evidence="4 6" id="KW-1133">Transmembrane helix</keyword>
<feature type="transmembrane region" description="Helical" evidence="6">
    <location>
        <begin position="370"/>
        <end position="394"/>
    </location>
</feature>
<sequence length="791" mass="88310">MNQIFSAIKNLPRRGQHNLAKIVCLGFGLAVSAVLIGEVYFEQTFDTWFPGHERTYAINEDVVQNGQYNEWSSTSGAVAPGIKAISPQVEAATRYSFMLSDVKTTVDGRPFTIDEVDAADSCLFDVFPRATVQGNLKESLSRPYNCVISRSMADRIGGNVVGKAFELRDYDFKLIIGGVYEDFPYNSKLHGIDVITSLPTINKYLDFEITDRWVGGDRFSSYIRLKKGATIDYLKPNVSKMMAQHSDYAEAEKAGVKFNYSFTQVTEDYISNPQVKTMCWIMTLLAIILLVSTVVNYLLIVMGNVVSRFREMAVRKCFGGERRTIYSIMISESLVHVLIGILLAAVLIFACKGTIEGYISAPVSTMLFSRGSWILALICLLIIFIGGFVPGYIYNKVPVTAAFRGVHEARRRWKLIMLSVEFLVVTVMLSLLAVVQQQYREVTHEDMGYDYSRLAVVTLDKAPVNQMQQAVTSLRSLPFIEQVTTAYTLPIGWHSGNNIYLPGDDTEYLNIADQYSVGDGYLKLMGIKVVEGRNFTEPADSDLSEVMVSESFVKRFHTTTHKQGSVVGQHICVSEHTDSLHPFSTICGVYKDVSLGSSLERELRPSVLFHDNNNAQYILAKFTDLTPDNLDRARQQLKQLLPDRDVKVMPYSDLVVNQYQSTDGFRMGTLVTGITALVIALMGLIGYTTDEVNRRRKEIAIRKVNGATARDIFHMLVTDVLKLSVPAVLIGLILSWVISGKWLQLFADRIALSPLLFLAVGLVVLAIVVTIMLLSARKVVNSNPVLFLKDE</sequence>
<reference evidence="9 10" key="1">
    <citation type="submission" date="2019-08" db="EMBL/GenBank/DDBJ databases">
        <title>In-depth cultivation of the pig gut microbiome towards novel bacterial diversity and tailored functional studies.</title>
        <authorList>
            <person name="Wylensek D."/>
            <person name="Hitch T.C.A."/>
            <person name="Clavel T."/>
        </authorList>
    </citation>
    <scope>NUCLEOTIDE SEQUENCE [LARGE SCALE GENOMIC DNA]</scope>
    <source>
        <strain evidence="9 10">LKV-178-WT-2A</strain>
    </source>
</reference>